<dbReference type="PANTHER" id="PTHR35564">
    <property type="match status" value="1"/>
</dbReference>
<dbReference type="NCBIfam" id="TIGR03347">
    <property type="entry name" value="VI_chp_1"/>
    <property type="match status" value="1"/>
</dbReference>
<organism evidence="1 2">
    <name type="scientific">Pseudomonas fluorescens</name>
    <dbReference type="NCBI Taxonomy" id="294"/>
    <lineage>
        <taxon>Bacteria</taxon>
        <taxon>Pseudomonadati</taxon>
        <taxon>Pseudomonadota</taxon>
        <taxon>Gammaproteobacteria</taxon>
        <taxon>Pseudomonadales</taxon>
        <taxon>Pseudomonadaceae</taxon>
        <taxon>Pseudomonas</taxon>
    </lineage>
</organism>
<gene>
    <name evidence="1" type="primary">tssG</name>
    <name evidence="1" type="ORF">C7A10_26645</name>
</gene>
<protein>
    <submittedName>
        <fullName evidence="1">Type VI secretion system baseplate subunit TssG</fullName>
    </submittedName>
</protein>
<reference evidence="1 2" key="1">
    <citation type="submission" date="2018-03" db="EMBL/GenBank/DDBJ databases">
        <title>Blue discolouration in mozzarella cheese caused by Pseudomonas fluorescens.</title>
        <authorList>
            <person name="Chiesa F."/>
            <person name="Dalmasso A."/>
            <person name="Lomonaco S."/>
        </authorList>
    </citation>
    <scope>NUCLEOTIDE SEQUENCE [LARGE SCALE GENOMIC DNA]</scope>
    <source>
        <strain evidence="1 2">11293</strain>
    </source>
</reference>
<name>A0A2T0HRK8_PSEFL</name>
<evidence type="ECO:0000313" key="2">
    <source>
        <dbReference type="Proteomes" id="UP000239731"/>
    </source>
</evidence>
<dbReference type="Pfam" id="PF06996">
    <property type="entry name" value="T6SS_TssG"/>
    <property type="match status" value="1"/>
</dbReference>
<dbReference type="AlphaFoldDB" id="A0A2T0HRK8"/>
<dbReference type="EMBL" id="PVUH01000024">
    <property type="protein sequence ID" value="PRW85583.1"/>
    <property type="molecule type" value="Genomic_DNA"/>
</dbReference>
<dbReference type="InterPro" id="IPR010732">
    <property type="entry name" value="T6SS_TssG-like"/>
</dbReference>
<accession>A0A2T0HRK8</accession>
<evidence type="ECO:0000313" key="1">
    <source>
        <dbReference type="EMBL" id="PRW85583.1"/>
    </source>
</evidence>
<dbReference type="RefSeq" id="WP_034126104.1">
    <property type="nucleotide sequence ID" value="NZ_JRXU01000014.1"/>
</dbReference>
<dbReference type="PANTHER" id="PTHR35564:SF3">
    <property type="entry name" value="TYPE VI SECRETION SYSTEM BASEPLATE SUBUNIT TSSG"/>
    <property type="match status" value="1"/>
</dbReference>
<dbReference type="Proteomes" id="UP000239731">
    <property type="component" value="Unassembled WGS sequence"/>
</dbReference>
<sequence>MAIPDGTATPALTHLCRVIREFTLFQAVLQVIEHLREAHPLLDDDALYDQLEFQANPGLGFAAHDIDRVEFFMEQGQLRARLRLNVLGLFGAGSPLPAFYGEQAFAERSGGNPTRDFLDLFHHRLHRLMLPIWRKYRYRACFRAGANDRFSEQMFALMGLGAAAIRGVCQVDCKRLLPYLGLLSLRVHSAALIESVLRYYFMHEALFLEQWVARTVEVCQTQRNHLGRANSALGDDLVLGHRIADRSGKFRVHVRALCWERFHDFLPTGSAYQPLRSLVRLTLRDPLDYDLSLMLAQGQIKALHIGENTVCRLGWTTWLAHEQADGVVTLTHNSSGINDHD</sequence>
<proteinExistence type="predicted"/>
<comment type="caution">
    <text evidence="1">The sequence shown here is derived from an EMBL/GenBank/DDBJ whole genome shotgun (WGS) entry which is preliminary data.</text>
</comment>